<dbReference type="PANTHER" id="PTHR30367">
    <property type="entry name" value="P-HYDROXYBENZOIC ACID EFFLUX PUMP SUBUNIT AAEA-RELATED"/>
    <property type="match status" value="1"/>
</dbReference>
<organism evidence="5 6">
    <name type="scientific">Trinickia fusca</name>
    <dbReference type="NCBI Taxonomy" id="2419777"/>
    <lineage>
        <taxon>Bacteria</taxon>
        <taxon>Pseudomonadati</taxon>
        <taxon>Pseudomonadota</taxon>
        <taxon>Betaproteobacteria</taxon>
        <taxon>Burkholderiales</taxon>
        <taxon>Burkholderiaceae</taxon>
        <taxon>Trinickia</taxon>
    </lineage>
</organism>
<keyword evidence="6" id="KW-1185">Reference proteome</keyword>
<feature type="domain" description="Multidrug resistance protein MdtA-like barrel-sandwich hybrid" evidence="3">
    <location>
        <begin position="49"/>
        <end position="238"/>
    </location>
</feature>
<evidence type="ECO:0000259" key="3">
    <source>
        <dbReference type="Pfam" id="PF25917"/>
    </source>
</evidence>
<dbReference type="GO" id="GO:0055085">
    <property type="term" value="P:transmembrane transport"/>
    <property type="evidence" value="ECO:0007669"/>
    <property type="project" value="InterPro"/>
</dbReference>
<dbReference type="EMBL" id="RBZV01000007">
    <property type="protein sequence ID" value="RKP46357.1"/>
    <property type="molecule type" value="Genomic_DNA"/>
</dbReference>
<dbReference type="OrthoDB" id="286173at2"/>
<feature type="domain" description="p-hydroxybenzoic acid efflux pump subunit AaeA-like beta-barrel" evidence="4">
    <location>
        <begin position="246"/>
        <end position="340"/>
    </location>
</feature>
<dbReference type="Pfam" id="PF25963">
    <property type="entry name" value="Beta-barrel_AAEA"/>
    <property type="match status" value="1"/>
</dbReference>
<evidence type="ECO:0000256" key="1">
    <source>
        <dbReference type="SAM" id="Coils"/>
    </source>
</evidence>
<keyword evidence="2" id="KW-0472">Membrane</keyword>
<keyword evidence="2" id="KW-1133">Transmembrane helix</keyword>
<keyword evidence="2" id="KW-0812">Transmembrane</keyword>
<dbReference type="Pfam" id="PF25917">
    <property type="entry name" value="BSH_RND"/>
    <property type="match status" value="1"/>
</dbReference>
<dbReference type="InterPro" id="IPR058625">
    <property type="entry name" value="MdtA-like_BSH"/>
</dbReference>
<reference evidence="5 6" key="1">
    <citation type="submission" date="2018-10" db="EMBL/GenBank/DDBJ databases">
        <title>Paraburkholderia sp. 7MK8-2, isolated from soil.</title>
        <authorList>
            <person name="Gao Z.-H."/>
            <person name="Qiu L.-H."/>
        </authorList>
    </citation>
    <scope>NUCLEOTIDE SEQUENCE [LARGE SCALE GENOMIC DNA]</scope>
    <source>
        <strain evidence="5 6">7MK8-2</strain>
    </source>
</reference>
<dbReference type="InterPro" id="IPR058634">
    <property type="entry name" value="AaeA-lik-b-barrel"/>
</dbReference>
<dbReference type="Gene3D" id="2.40.30.170">
    <property type="match status" value="1"/>
</dbReference>
<dbReference type="Gene3D" id="2.40.50.100">
    <property type="match status" value="1"/>
</dbReference>
<gene>
    <name evidence="5" type="primary">mdtN</name>
    <name evidence="5" type="ORF">D7S89_17095</name>
</gene>
<keyword evidence="1" id="KW-0175">Coiled coil</keyword>
<feature type="transmembrane region" description="Helical" evidence="2">
    <location>
        <begin position="13"/>
        <end position="32"/>
    </location>
</feature>
<feature type="coiled-coil region" evidence="1">
    <location>
        <begin position="157"/>
        <end position="208"/>
    </location>
</feature>
<dbReference type="AlphaFoldDB" id="A0A494X6M8"/>
<name>A0A494X6M8_9BURK</name>
<protein>
    <submittedName>
        <fullName evidence="5">Multidrug transporter subunit MdtN</fullName>
    </submittedName>
</protein>
<proteinExistence type="predicted"/>
<evidence type="ECO:0000256" key="2">
    <source>
        <dbReference type="SAM" id="Phobius"/>
    </source>
</evidence>
<dbReference type="PANTHER" id="PTHR30367:SF1">
    <property type="entry name" value="MULTIDRUG RESISTANCE PROTEIN MDTN"/>
    <property type="match status" value="1"/>
</dbReference>
<dbReference type="RefSeq" id="WP_121279114.1">
    <property type="nucleotide sequence ID" value="NZ_RBZV01000007.1"/>
</dbReference>
<dbReference type="Proteomes" id="UP000280434">
    <property type="component" value="Unassembled WGS sequence"/>
</dbReference>
<dbReference type="NCBIfam" id="NF007785">
    <property type="entry name" value="PRK10476.1"/>
    <property type="match status" value="1"/>
</dbReference>
<evidence type="ECO:0000313" key="5">
    <source>
        <dbReference type="EMBL" id="RKP46357.1"/>
    </source>
</evidence>
<dbReference type="Gene3D" id="1.10.287.470">
    <property type="entry name" value="Helix hairpin bin"/>
    <property type="match status" value="2"/>
</dbReference>
<evidence type="ECO:0000313" key="6">
    <source>
        <dbReference type="Proteomes" id="UP000280434"/>
    </source>
</evidence>
<comment type="caution">
    <text evidence="5">The sequence shown here is derived from an EMBL/GenBank/DDBJ whole genome shotgun (WGS) entry which is preliminary data.</text>
</comment>
<evidence type="ECO:0000259" key="4">
    <source>
        <dbReference type="Pfam" id="PF25963"/>
    </source>
</evidence>
<sequence>MTTPTTSQKSNKAWLGIALVVLTVLVLIFVVWRLDREPRTDDAYAYADTIDVVPEVSGRIVELAVHDNQAVKQGDLLFQIDPRPYQDALTRAKANLVALDKQIELTQRTVNAQQYNAQSVRAAVERARAAATQATDTLHRTAPLLSQGYVSAQDVDLARTAQRATQAELAAAELQAQQAAAAVSGVDALVAQRAVAEAEIAIAELNLEFATVRAPFDGWVVSLKTSTGQFASALKPVFTLIDARHWYVVANFRETELKGIRAGTRANVYLMSDTSQRFRGTVDSISYGVLPNEGGLALPGGLPRIERTLNWVHVAQRFPVKIRVENPNPDLFRIGTSAVAVLYPGRSIDAGHR</sequence>
<dbReference type="InterPro" id="IPR050393">
    <property type="entry name" value="MFP_Efflux_Pump"/>
</dbReference>
<dbReference type="SUPFAM" id="SSF111369">
    <property type="entry name" value="HlyD-like secretion proteins"/>
    <property type="match status" value="2"/>
</dbReference>
<accession>A0A494X6M8</accession>